<protein>
    <submittedName>
        <fullName evidence="3">Porin</fullName>
    </submittedName>
</protein>
<dbReference type="Gene3D" id="2.40.160.10">
    <property type="entry name" value="Porin"/>
    <property type="match status" value="1"/>
</dbReference>
<organism evidence="3 4">
    <name type="scientific">Nereida ignava</name>
    <dbReference type="NCBI Taxonomy" id="282199"/>
    <lineage>
        <taxon>Bacteria</taxon>
        <taxon>Pseudomonadati</taxon>
        <taxon>Pseudomonadota</taxon>
        <taxon>Alphaproteobacteria</taxon>
        <taxon>Rhodobacterales</taxon>
        <taxon>Roseobacteraceae</taxon>
        <taxon>Nereida</taxon>
    </lineage>
</organism>
<reference evidence="3 4" key="1">
    <citation type="submission" date="2015-04" db="EMBL/GenBank/DDBJ databases">
        <authorList>
            <person name="Syromyatnikov M.Y."/>
            <person name="Popov V.N."/>
        </authorList>
    </citation>
    <scope>NUCLEOTIDE SEQUENCE [LARGE SCALE GENOMIC DNA]</scope>
    <source>
        <strain evidence="3 4">CECT 5292</strain>
    </source>
</reference>
<feature type="signal peptide" evidence="1">
    <location>
        <begin position="1"/>
        <end position="20"/>
    </location>
</feature>
<evidence type="ECO:0000256" key="1">
    <source>
        <dbReference type="SAM" id="SignalP"/>
    </source>
</evidence>
<keyword evidence="1" id="KW-0732">Signal</keyword>
<gene>
    <name evidence="3" type="primary">opmA</name>
    <name evidence="3" type="ORF">NIG5292_01340</name>
</gene>
<dbReference type="Proteomes" id="UP000048949">
    <property type="component" value="Unassembled WGS sequence"/>
</dbReference>
<dbReference type="InterPro" id="IPR023614">
    <property type="entry name" value="Porin_dom_sf"/>
</dbReference>
<evidence type="ECO:0000313" key="3">
    <source>
        <dbReference type="EMBL" id="CRK75296.1"/>
    </source>
</evidence>
<keyword evidence="4" id="KW-1185">Reference proteome</keyword>
<dbReference type="GO" id="GO:0015288">
    <property type="term" value="F:porin activity"/>
    <property type="evidence" value="ECO:0007669"/>
    <property type="project" value="InterPro"/>
</dbReference>
<evidence type="ECO:0000259" key="2">
    <source>
        <dbReference type="Pfam" id="PF13609"/>
    </source>
</evidence>
<dbReference type="OrthoDB" id="7326315at2"/>
<dbReference type="GO" id="GO:0016020">
    <property type="term" value="C:membrane"/>
    <property type="evidence" value="ECO:0007669"/>
    <property type="project" value="InterPro"/>
</dbReference>
<dbReference type="Pfam" id="PF13609">
    <property type="entry name" value="Porin_4"/>
    <property type="match status" value="1"/>
</dbReference>
<accession>A0A0U1NKP1</accession>
<dbReference type="STRING" id="282199.GCA_001049735_01339"/>
<dbReference type="RefSeq" id="WP_048598678.1">
    <property type="nucleotide sequence ID" value="NZ_CVPC01000005.1"/>
</dbReference>
<name>A0A0U1NKP1_9RHOB</name>
<dbReference type="EMBL" id="CVQV01000005">
    <property type="protein sequence ID" value="CRK75296.1"/>
    <property type="molecule type" value="Genomic_DNA"/>
</dbReference>
<dbReference type="InterPro" id="IPR033900">
    <property type="entry name" value="Gram_neg_porin_domain"/>
</dbReference>
<feature type="chain" id="PRO_5006712110" evidence="1">
    <location>
        <begin position="21"/>
        <end position="310"/>
    </location>
</feature>
<dbReference type="AlphaFoldDB" id="A0A0U1NKP1"/>
<feature type="domain" description="Porin" evidence="2">
    <location>
        <begin position="7"/>
        <end position="298"/>
    </location>
</feature>
<dbReference type="SUPFAM" id="SSF56935">
    <property type="entry name" value="Porins"/>
    <property type="match status" value="1"/>
</dbReference>
<sequence>MKNILFATTALVATAGIASADIKITGSANVGLKYTENRASAAVAAADAAVGVPAAAAVVDNSVDDVIVHNEIDLNIVASGESDNGIAFGASVDLDASEADQRDTQSGSGANDPEVYFSVNGLTVTVGAVGNAGVVLNTAEVGFDGLNTNIHVDAVDDSAVDGDVHVSYAFGDYTVAASMGSDSQDSAFSVSGAAGDFTYAVGFASDDSANTDYMSFGVGYTMGAYNFQALMVNIDNPAGTADEDTFGLSAAYTMDAMTFTVAMSDTDAAGSDAAYGIGASYDLGGGLAIKGGFGSVSDKSVADLGLTMSF</sequence>
<proteinExistence type="predicted"/>
<evidence type="ECO:0000313" key="4">
    <source>
        <dbReference type="Proteomes" id="UP000048949"/>
    </source>
</evidence>